<dbReference type="AlphaFoldDB" id="A0A6N7X3A9"/>
<evidence type="ECO:0008006" key="5">
    <source>
        <dbReference type="Google" id="ProtNLM"/>
    </source>
</evidence>
<evidence type="ECO:0000313" key="4">
    <source>
        <dbReference type="Proteomes" id="UP001212085"/>
    </source>
</evidence>
<proteinExistence type="predicted"/>
<evidence type="ECO:0000313" key="3">
    <source>
        <dbReference type="Proteomes" id="UP000471052"/>
    </source>
</evidence>
<reference evidence="1 3" key="1">
    <citation type="submission" date="2019-08" db="EMBL/GenBank/DDBJ databases">
        <title>In-depth cultivation of the pig gut microbiome towards novel bacterial diversity and tailored functional studies.</title>
        <authorList>
            <person name="Wylensek D."/>
            <person name="Hitch T.C.A."/>
            <person name="Clavel T."/>
        </authorList>
    </citation>
    <scope>NUCLEOTIDE SEQUENCE [LARGE SCALE GENOMIC DNA]</scope>
    <source>
        <strain evidence="1 3">BL-178-WT-3A</strain>
    </source>
</reference>
<keyword evidence="4" id="KW-1185">Reference proteome</keyword>
<dbReference type="RefSeq" id="WP_154454175.1">
    <property type="nucleotide sequence ID" value="NZ_BRXN01000010.1"/>
</dbReference>
<name>A0A6N7X3A9_STRAY</name>
<gene>
    <name evidence="1" type="ORF">FYJ82_00495</name>
    <name evidence="2" type="ORF">O6R09_06570</name>
</gene>
<dbReference type="OrthoDB" id="1644322at2"/>
<dbReference type="Proteomes" id="UP001212085">
    <property type="component" value="Chromosome"/>
</dbReference>
<evidence type="ECO:0000313" key="1">
    <source>
        <dbReference type="EMBL" id="MST52944.1"/>
    </source>
</evidence>
<accession>A0A6N7X3A9</accession>
<sequence>MIDRSYLPFQAARDYQDRGMMKWMGFFLSEHTTSLDEDRNRIDMTSDLTDMEKLVLIGQLYASQFQGMFVMKGKNVRNTYFGRVIEINSKEITIKTADKYQLLQVKDILSINITEETDFE</sequence>
<reference evidence="2 4" key="2">
    <citation type="submission" date="2022-12" db="EMBL/GenBank/DDBJ databases">
        <title>Streptococcus alactolyticus LGM, complete genome.</title>
        <authorList>
            <person name="Liu Z."/>
            <person name="Mu C."/>
            <person name="Zhu W."/>
        </authorList>
    </citation>
    <scope>NUCLEOTIDE SEQUENCE [LARGE SCALE GENOMIC DNA]</scope>
    <source>
        <strain evidence="2 4">LGM</strain>
    </source>
</reference>
<dbReference type="EMBL" id="VUNP01000002">
    <property type="protein sequence ID" value="MST52944.1"/>
    <property type="molecule type" value="Genomic_DNA"/>
</dbReference>
<dbReference type="EMBL" id="CP114883">
    <property type="protein sequence ID" value="WBB05952.1"/>
    <property type="molecule type" value="Genomic_DNA"/>
</dbReference>
<organism evidence="1 3">
    <name type="scientific">Streptococcus alactolyticus</name>
    <dbReference type="NCBI Taxonomy" id="29389"/>
    <lineage>
        <taxon>Bacteria</taxon>
        <taxon>Bacillati</taxon>
        <taxon>Bacillota</taxon>
        <taxon>Bacilli</taxon>
        <taxon>Lactobacillales</taxon>
        <taxon>Streptococcaceae</taxon>
        <taxon>Streptococcus</taxon>
    </lineage>
</organism>
<protein>
    <recommendedName>
        <fullName evidence="5">YolD-like family protein</fullName>
    </recommendedName>
</protein>
<dbReference type="Proteomes" id="UP000471052">
    <property type="component" value="Unassembled WGS sequence"/>
</dbReference>
<evidence type="ECO:0000313" key="2">
    <source>
        <dbReference type="EMBL" id="WBB05952.1"/>
    </source>
</evidence>